<evidence type="ECO:0008006" key="2">
    <source>
        <dbReference type="Google" id="ProtNLM"/>
    </source>
</evidence>
<dbReference type="STRING" id="317025.Tcr_1484"/>
<dbReference type="InterPro" id="IPR028082">
    <property type="entry name" value="Peripla_BP_I"/>
</dbReference>
<organism evidence="1">
    <name type="scientific">Hydrogenovibrio crunogenus (strain DSM 25203 / XCL-2)</name>
    <name type="common">Thiomicrospira crunogena</name>
    <dbReference type="NCBI Taxonomy" id="317025"/>
    <lineage>
        <taxon>Bacteria</taxon>
        <taxon>Pseudomonadati</taxon>
        <taxon>Pseudomonadota</taxon>
        <taxon>Gammaproteobacteria</taxon>
        <taxon>Thiotrichales</taxon>
        <taxon>Piscirickettsiaceae</taxon>
        <taxon>Hydrogenovibrio</taxon>
    </lineage>
</organism>
<dbReference type="KEGG" id="tcx:Tcr_1484"/>
<dbReference type="Gene3D" id="3.40.50.2300">
    <property type="match status" value="1"/>
</dbReference>
<gene>
    <name evidence="1" type="ordered locus">Tcr_1484</name>
</gene>
<dbReference type="EMBL" id="CP000109">
    <property type="protein sequence ID" value="ABB42076.1"/>
    <property type="molecule type" value="Genomic_DNA"/>
</dbReference>
<dbReference type="eggNOG" id="COG3107">
    <property type="taxonomic scope" value="Bacteria"/>
</dbReference>
<dbReference type="HOGENOM" id="CLU_626901_0_0_6"/>
<name>Q31FJ7_HYDCU</name>
<accession>Q31FJ7</accession>
<dbReference type="AlphaFoldDB" id="Q31FJ7"/>
<evidence type="ECO:0000313" key="1">
    <source>
        <dbReference type="EMBL" id="ABB42076.1"/>
    </source>
</evidence>
<proteinExistence type="predicted"/>
<reference evidence="1" key="1">
    <citation type="submission" date="2006-07" db="EMBL/GenBank/DDBJ databases">
        <title>Complete sequence of Thiomicrospira crunogena XCL-2.</title>
        <authorList>
            <consortium name="US DOE Joint Genome Institute"/>
            <person name="Copeland A."/>
            <person name="Lucas S."/>
            <person name="Lapidus A."/>
            <person name="Barry K."/>
            <person name="Detter J.C."/>
            <person name="Glavina del Rio T."/>
            <person name="Hammon N."/>
            <person name="Israni S."/>
            <person name="Dalin E."/>
            <person name="Tice H."/>
            <person name="Pitluck S."/>
            <person name="Chain P."/>
            <person name="Malfatti S."/>
            <person name="Shin M."/>
            <person name="Vergez L."/>
            <person name="Schmutz J."/>
            <person name="Larimer F."/>
            <person name="Land M."/>
            <person name="Hauser L."/>
            <person name="Kyrpides N."/>
            <person name="Lykidis A."/>
            <person name="Scott K.M."/>
            <person name="Sievert S."/>
            <person name="Kerfeld C."/>
            <person name="Freyermuth S."/>
            <person name="Dobrinski K."/>
            <person name="Boller A."/>
            <person name="Fitzpatrick K."/>
            <person name="Thoma P."/>
            <person name="Moore J."/>
            <person name="Richardson P."/>
        </authorList>
    </citation>
    <scope>NUCLEOTIDE SEQUENCE</scope>
    <source>
        <strain evidence="1">XCL-2</strain>
    </source>
</reference>
<sequence>MMSLVYCIKRVLRLFCCLKKSFGLLGRAVLLPLAIFAYSAHALSFDVPVEQTLPSDESPPPANLSLDQQIKLIDLEILLLKAELAHKNAQVDQVQAYLSELKTQAEGVELPSNIQDRMMALQHYLSQSNSVDEAPQAFAFKPDRVLAVLPMSGPYSRAGQELYDGLKSSLKSTYPKASLEVLDSNIYDSMFEAWEWIRLYQPSFIFGPLVKENVEALNALEPNVPMLVFNEVKKPNALIKTFVPLSNKDAIDKLVDLVKEAHYQRIVVLTDDSDSSQALMSDFKNHWLEQKMDYPVDIQEQPVVSNVDQALEKAVNSSQSSARKAWLQRTIRSTIQFTERPRQDLELVISFLPYRLAMQISPLLEYYHLNTIPHYWLPSQRPSVDEFVASLPFWQATSAILPVSYARSIKQNDKNTDQNDQIGIFYALGELAAKAVIETTRQHSMVMNTQLGQLTLDEDQNIHFYPEIYWLDTGVFEKLTD</sequence>
<dbReference type="SUPFAM" id="SSF53822">
    <property type="entry name" value="Periplasmic binding protein-like I"/>
    <property type="match status" value="1"/>
</dbReference>
<protein>
    <recommendedName>
        <fullName evidence="2">Penicillin-binding protein activator LpoA</fullName>
    </recommendedName>
</protein>